<proteinExistence type="inferred from homology"/>
<evidence type="ECO:0000259" key="5">
    <source>
        <dbReference type="Pfam" id="PF04542"/>
    </source>
</evidence>
<dbReference type="Pfam" id="PF08281">
    <property type="entry name" value="Sigma70_r4_2"/>
    <property type="match status" value="1"/>
</dbReference>
<dbReference type="InterPro" id="IPR013249">
    <property type="entry name" value="RNA_pol_sigma70_r4_t2"/>
</dbReference>
<keyword evidence="3" id="KW-0731">Sigma factor</keyword>
<keyword evidence="4" id="KW-0804">Transcription</keyword>
<dbReference type="Pfam" id="PF04542">
    <property type="entry name" value="Sigma70_r2"/>
    <property type="match status" value="1"/>
</dbReference>
<keyword evidence="2" id="KW-0805">Transcription regulation</keyword>
<dbReference type="RefSeq" id="WP_268150799.1">
    <property type="nucleotide sequence ID" value="NZ_JAPPUW010000010.1"/>
</dbReference>
<dbReference type="InterPro" id="IPR013324">
    <property type="entry name" value="RNA_pol_sigma_r3/r4-like"/>
</dbReference>
<dbReference type="CDD" id="cd06171">
    <property type="entry name" value="Sigma70_r4"/>
    <property type="match status" value="1"/>
</dbReference>
<dbReference type="EMBL" id="SGUG01000019">
    <property type="protein sequence ID" value="MDG0863605.1"/>
    <property type="molecule type" value="Genomic_DNA"/>
</dbReference>
<dbReference type="Gene3D" id="1.10.10.10">
    <property type="entry name" value="Winged helix-like DNA-binding domain superfamily/Winged helix DNA-binding domain"/>
    <property type="match status" value="1"/>
</dbReference>
<evidence type="ECO:0000256" key="3">
    <source>
        <dbReference type="ARBA" id="ARBA00023082"/>
    </source>
</evidence>
<accession>A0A9X4LMG1</accession>
<dbReference type="InterPro" id="IPR014284">
    <property type="entry name" value="RNA_pol_sigma-70_dom"/>
</dbReference>
<dbReference type="Proteomes" id="UP001152766">
    <property type="component" value="Unassembled WGS sequence"/>
</dbReference>
<protein>
    <submittedName>
        <fullName evidence="7">RNA polymerase sigma factor</fullName>
    </submittedName>
</protein>
<feature type="domain" description="RNA polymerase sigma factor 70 region 4 type 2" evidence="6">
    <location>
        <begin position="147"/>
        <end position="195"/>
    </location>
</feature>
<comment type="similarity">
    <text evidence="1">Belongs to the sigma-70 factor family. ECF subfamily.</text>
</comment>
<sequence length="248" mass="27699">MNTTTSLPEPSGRQADLDLALQVVAGDSAAFARLMRQYNRRLFRLARVTLKHDGDAEDALQDAYLQAFRAIGKFRGDASLGTWLSQLVMNECWGRLRKQARRDGIARFVPTAPEAEAAPVDTEIDAMDAAPAEKPEDALSRAQLRTLIERRLDDLPESFAAVFVLRAVEELSVEETAQSLGIPEATVRSRYFRARGLLRESLALDLDSAQRDVFAFDGERCDRIVASVLARLRDQADHERRFALAPTR</sequence>
<dbReference type="InterPro" id="IPR013325">
    <property type="entry name" value="RNA_pol_sigma_r2"/>
</dbReference>
<dbReference type="GO" id="GO:0006352">
    <property type="term" value="P:DNA-templated transcription initiation"/>
    <property type="evidence" value="ECO:0007669"/>
    <property type="project" value="InterPro"/>
</dbReference>
<dbReference type="NCBIfam" id="TIGR02937">
    <property type="entry name" value="sigma70-ECF"/>
    <property type="match status" value="1"/>
</dbReference>
<dbReference type="GO" id="GO:0016987">
    <property type="term" value="F:sigma factor activity"/>
    <property type="evidence" value="ECO:0007669"/>
    <property type="project" value="UniProtKB-KW"/>
</dbReference>
<dbReference type="NCBIfam" id="NF008888">
    <property type="entry name" value="PRK11922.1"/>
    <property type="match status" value="1"/>
</dbReference>
<evidence type="ECO:0000256" key="2">
    <source>
        <dbReference type="ARBA" id="ARBA00023015"/>
    </source>
</evidence>
<dbReference type="InterPro" id="IPR039425">
    <property type="entry name" value="RNA_pol_sigma-70-like"/>
</dbReference>
<dbReference type="InterPro" id="IPR007627">
    <property type="entry name" value="RNA_pol_sigma70_r2"/>
</dbReference>
<organism evidence="7 8">
    <name type="scientific">Pelomonas aquatica</name>
    <dbReference type="NCBI Taxonomy" id="431058"/>
    <lineage>
        <taxon>Bacteria</taxon>
        <taxon>Pseudomonadati</taxon>
        <taxon>Pseudomonadota</taxon>
        <taxon>Betaproteobacteria</taxon>
        <taxon>Burkholderiales</taxon>
        <taxon>Sphaerotilaceae</taxon>
        <taxon>Roseateles</taxon>
    </lineage>
</organism>
<dbReference type="SUPFAM" id="SSF88946">
    <property type="entry name" value="Sigma2 domain of RNA polymerase sigma factors"/>
    <property type="match status" value="1"/>
</dbReference>
<dbReference type="SUPFAM" id="SSF88659">
    <property type="entry name" value="Sigma3 and sigma4 domains of RNA polymerase sigma factors"/>
    <property type="match status" value="1"/>
</dbReference>
<comment type="caution">
    <text evidence="7">The sequence shown here is derived from an EMBL/GenBank/DDBJ whole genome shotgun (WGS) entry which is preliminary data.</text>
</comment>
<evidence type="ECO:0000256" key="1">
    <source>
        <dbReference type="ARBA" id="ARBA00010641"/>
    </source>
</evidence>
<dbReference type="GO" id="GO:0003677">
    <property type="term" value="F:DNA binding"/>
    <property type="evidence" value="ECO:0007669"/>
    <property type="project" value="InterPro"/>
</dbReference>
<dbReference type="PANTHER" id="PTHR43133:SF51">
    <property type="entry name" value="RNA POLYMERASE SIGMA FACTOR"/>
    <property type="match status" value="1"/>
</dbReference>
<dbReference type="PANTHER" id="PTHR43133">
    <property type="entry name" value="RNA POLYMERASE ECF-TYPE SIGMA FACTO"/>
    <property type="match status" value="1"/>
</dbReference>
<name>A0A9X4LMG1_9BURK</name>
<dbReference type="Gene3D" id="1.10.1740.10">
    <property type="match status" value="1"/>
</dbReference>
<feature type="domain" description="RNA polymerase sigma-70 region 2" evidence="5">
    <location>
        <begin position="34"/>
        <end position="102"/>
    </location>
</feature>
<reference evidence="7" key="1">
    <citation type="submission" date="2019-02" db="EMBL/GenBank/DDBJ databases">
        <title>Draft genome of the type strain Pelomonas aquatica CCUG 52575T.</title>
        <authorList>
            <person name="Gomila M."/>
            <person name="Lalucat J."/>
        </authorList>
    </citation>
    <scope>NUCLEOTIDE SEQUENCE</scope>
    <source>
        <strain evidence="7">CCUG 52575</strain>
    </source>
</reference>
<dbReference type="AlphaFoldDB" id="A0A9X4LMG1"/>
<dbReference type="InterPro" id="IPR036388">
    <property type="entry name" value="WH-like_DNA-bd_sf"/>
</dbReference>
<evidence type="ECO:0000256" key="4">
    <source>
        <dbReference type="ARBA" id="ARBA00023163"/>
    </source>
</evidence>
<evidence type="ECO:0000313" key="8">
    <source>
        <dbReference type="Proteomes" id="UP001152766"/>
    </source>
</evidence>
<evidence type="ECO:0000259" key="6">
    <source>
        <dbReference type="Pfam" id="PF08281"/>
    </source>
</evidence>
<keyword evidence="8" id="KW-1185">Reference proteome</keyword>
<gene>
    <name evidence="7" type="ORF">EXJ73_14140</name>
</gene>
<evidence type="ECO:0000313" key="7">
    <source>
        <dbReference type="EMBL" id="MDG0863605.1"/>
    </source>
</evidence>